<dbReference type="SUPFAM" id="SSF55298">
    <property type="entry name" value="YjgF-like"/>
    <property type="match status" value="1"/>
</dbReference>
<keyword evidence="2" id="KW-1185">Reference proteome</keyword>
<dbReference type="RefSeq" id="WP_130935274.1">
    <property type="nucleotide sequence ID" value="NZ_BMEE01000001.1"/>
</dbReference>
<organism evidence="1 2">
    <name type="scientific">Hyunsoonleella pacifica</name>
    <dbReference type="NCBI Taxonomy" id="1080224"/>
    <lineage>
        <taxon>Bacteria</taxon>
        <taxon>Pseudomonadati</taxon>
        <taxon>Bacteroidota</taxon>
        <taxon>Flavobacteriia</taxon>
        <taxon>Flavobacteriales</taxon>
        <taxon>Flavobacteriaceae</taxon>
    </lineage>
</organism>
<dbReference type="Gene3D" id="3.30.1330.40">
    <property type="entry name" value="RutC-like"/>
    <property type="match status" value="1"/>
</dbReference>
<gene>
    <name evidence="1" type="ORF">EYD46_01450</name>
</gene>
<dbReference type="PANTHER" id="PTHR43760">
    <property type="entry name" value="ENDORIBONUCLEASE-RELATED"/>
    <property type="match status" value="1"/>
</dbReference>
<dbReference type="CDD" id="cd02199">
    <property type="entry name" value="YjgF_YER057c_UK114_like_1"/>
    <property type="match status" value="1"/>
</dbReference>
<dbReference type="Pfam" id="PF01042">
    <property type="entry name" value="Ribonuc_L-PSP"/>
    <property type="match status" value="1"/>
</dbReference>
<comment type="caution">
    <text evidence="1">The sequence shown here is derived from an EMBL/GenBank/DDBJ whole genome shotgun (WGS) entry which is preliminary data.</text>
</comment>
<dbReference type="InterPro" id="IPR035959">
    <property type="entry name" value="RutC-like_sf"/>
</dbReference>
<protein>
    <submittedName>
        <fullName evidence="1">RidA family protein</fullName>
    </submittedName>
</protein>
<proteinExistence type="predicted"/>
<dbReference type="PANTHER" id="PTHR43760:SF1">
    <property type="entry name" value="ENDORIBONUCLEASE L-PSP_CHORISMATE MUTASE-LIKE DOMAIN-CONTAINING PROTEIN"/>
    <property type="match status" value="1"/>
</dbReference>
<dbReference type="OrthoDB" id="9806350at2"/>
<sequence length="142" mass="15179">MKGVDKRPIPQGKYLAAVRHENIIYTSGMTPRKSGKLLYSGKIKTDSALESHRDAIELAALNALGAAQNCLEVGEKISVVLQMSVFLNTEENFLLHAKVADFASEILIDFLGIKSIGTRAAIGVASLPSNAPVEITLVCKVG</sequence>
<accession>A0A4Q9FS46</accession>
<reference evidence="1 2" key="1">
    <citation type="journal article" date="2015" name="Int. J. Syst. Evol. Microbiol.">
        <title>Hyunsoonleella pacifica sp. nov., isolated from seawater of South Pacific Gyre.</title>
        <authorList>
            <person name="Gao X."/>
            <person name="Zhang Z."/>
            <person name="Dai X."/>
            <person name="Zhang X.H."/>
        </authorList>
    </citation>
    <scope>NUCLEOTIDE SEQUENCE [LARGE SCALE GENOMIC DNA]</scope>
    <source>
        <strain evidence="1 2">SW033</strain>
    </source>
</reference>
<dbReference type="AlphaFoldDB" id="A0A4Q9FS46"/>
<dbReference type="InterPro" id="IPR013813">
    <property type="entry name" value="Endoribo_LPSP/chorism_mut-like"/>
</dbReference>
<dbReference type="Proteomes" id="UP000292372">
    <property type="component" value="Unassembled WGS sequence"/>
</dbReference>
<dbReference type="InterPro" id="IPR006175">
    <property type="entry name" value="YjgF/YER057c/UK114"/>
</dbReference>
<evidence type="ECO:0000313" key="2">
    <source>
        <dbReference type="Proteomes" id="UP000292372"/>
    </source>
</evidence>
<name>A0A4Q9FS46_9FLAO</name>
<dbReference type="EMBL" id="SIRS01000001">
    <property type="protein sequence ID" value="TBN18757.1"/>
    <property type="molecule type" value="Genomic_DNA"/>
</dbReference>
<evidence type="ECO:0000313" key="1">
    <source>
        <dbReference type="EMBL" id="TBN18757.1"/>
    </source>
</evidence>